<evidence type="ECO:0000313" key="1">
    <source>
        <dbReference type="EMBL" id="MCT4368963.1"/>
    </source>
</evidence>
<evidence type="ECO:0000313" key="2">
    <source>
        <dbReference type="EMBL" id="PBD18464.1"/>
    </source>
</evidence>
<reference evidence="1" key="3">
    <citation type="submission" date="2024-05" db="EMBL/GenBank/DDBJ databases">
        <title>Yangia mangrovi SAOS 153D genome.</title>
        <authorList>
            <person name="Verma A."/>
            <person name="Pal Y."/>
            <person name="Sundharam S."/>
            <person name="Bisht B."/>
            <person name="Srinivasan K."/>
        </authorList>
    </citation>
    <scope>NUCLEOTIDE SEQUENCE</scope>
    <source>
        <strain evidence="1">SAOS 153D</strain>
    </source>
</reference>
<reference evidence="3" key="2">
    <citation type="submission" date="2023-07" db="EMBL/GenBank/DDBJ databases">
        <title>Yangia mangrovi SAOS 153D genome.</title>
        <authorList>
            <person name="Verma A."/>
            <person name="Pal Y."/>
            <person name="Sundharam S."/>
            <person name="Bisht B."/>
            <person name="Srinivasan K."/>
        </authorList>
    </citation>
    <scope>NUCLEOTIDE SEQUENCE [LARGE SCALE GENOMIC DNA]</scope>
    <source>
        <strain evidence="3">SAOS 153D</strain>
    </source>
</reference>
<gene>
    <name evidence="1" type="ORF">CLG85_000835</name>
    <name evidence="2" type="ORF">CLG85_14665</name>
</gene>
<dbReference type="RefSeq" id="WP_095882930.1">
    <property type="nucleotide sequence ID" value="NZ_NTHN02000001.1"/>
</dbReference>
<proteinExistence type="predicted"/>
<dbReference type="Proteomes" id="UP000217448">
    <property type="component" value="Unassembled WGS sequence"/>
</dbReference>
<reference evidence="2" key="1">
    <citation type="submission" date="2017-09" db="EMBL/GenBank/DDBJ databases">
        <title>Yangia sp. SAOS 153D whole genome sequencing.</title>
        <authorList>
            <person name="Verma A."/>
            <person name="Krishnamurthi S."/>
        </authorList>
    </citation>
    <scope>NUCLEOTIDE SEQUENCE [LARGE SCALE GENOMIC DNA]</scope>
    <source>
        <strain evidence="2">SAOS 153D</strain>
    </source>
</reference>
<dbReference type="OrthoDB" id="9792678at2"/>
<comment type="caution">
    <text evidence="2">The sequence shown here is derived from an EMBL/GenBank/DDBJ whole genome shotgun (WGS) entry which is preliminary data.</text>
</comment>
<dbReference type="Pfam" id="PF11010">
    <property type="entry name" value="DUF2848"/>
    <property type="match status" value="1"/>
</dbReference>
<dbReference type="AlphaFoldDB" id="A0A2A3JVD2"/>
<protein>
    <submittedName>
        <fullName evidence="1">DUF2848 domain-containing protein</fullName>
    </submittedName>
</protein>
<accession>A0A2A3JVD2</accession>
<keyword evidence="3" id="KW-1185">Reference proteome</keyword>
<name>A0A2A3JVD2_9RHOB</name>
<dbReference type="EMBL" id="NTHN02000001">
    <property type="protein sequence ID" value="MCT4368963.1"/>
    <property type="molecule type" value="Genomic_DNA"/>
</dbReference>
<evidence type="ECO:0000313" key="3">
    <source>
        <dbReference type="Proteomes" id="UP000217448"/>
    </source>
</evidence>
<dbReference type="EMBL" id="NTHN01000232">
    <property type="protein sequence ID" value="PBD18464.1"/>
    <property type="molecule type" value="Genomic_DNA"/>
</dbReference>
<dbReference type="InterPro" id="IPR021269">
    <property type="entry name" value="DUF2848"/>
</dbReference>
<organism evidence="2">
    <name type="scientific">Alloyangia mangrovi</name>
    <dbReference type="NCBI Taxonomy" id="1779329"/>
    <lineage>
        <taxon>Bacteria</taxon>
        <taxon>Pseudomonadati</taxon>
        <taxon>Pseudomonadota</taxon>
        <taxon>Alphaproteobacteria</taxon>
        <taxon>Rhodobacterales</taxon>
        <taxon>Roseobacteraceae</taxon>
        <taxon>Alloyangia</taxon>
    </lineage>
</organism>
<sequence>MNLEFRAAGAQLPLALKHLIVAGWTGRDAAAIAHHIEELAALGVPAPSQTPLYYRVSAPLLTMADTIEAVGGASSGEVEPLIVVADGKRYLGLASDHTDRALEAHSVAMSKQVCAKPCAAELWDWDEIAGRVEEIELESWIEEDGAWVPYQSGTIASIRPLAELIEGSRIDELASDGPVAMLCGTFGAKGGVRPAGRFRMEMRDPATGRKITHEYETVTLPEVA</sequence>